<dbReference type="OrthoDB" id="4762524at2"/>
<dbReference type="EMBL" id="AP022612">
    <property type="protein sequence ID" value="BBZ35517.1"/>
    <property type="molecule type" value="Genomic_DNA"/>
</dbReference>
<name>A0A7I7Y1Q1_9MYCO</name>
<organism evidence="1 2">
    <name type="scientific">Mycolicibacterium confluentis</name>
    <dbReference type="NCBI Taxonomy" id="28047"/>
    <lineage>
        <taxon>Bacteria</taxon>
        <taxon>Bacillati</taxon>
        <taxon>Actinomycetota</taxon>
        <taxon>Actinomycetes</taxon>
        <taxon>Mycobacteriales</taxon>
        <taxon>Mycobacteriaceae</taxon>
        <taxon>Mycolicibacterium</taxon>
    </lineage>
</organism>
<protein>
    <submittedName>
        <fullName evidence="1">Uncharacterized protein</fullName>
    </submittedName>
</protein>
<evidence type="ECO:0000313" key="1">
    <source>
        <dbReference type="EMBL" id="BBZ35517.1"/>
    </source>
</evidence>
<gene>
    <name evidence="1" type="ORF">MCNF_41220</name>
</gene>
<reference evidence="1" key="1">
    <citation type="journal article" date="2019" name="Emerg. Microbes Infect.">
        <title>Comprehensive subspecies identification of 175 nontuberculous mycobacteria species based on 7547 genomic profiles.</title>
        <authorList>
            <person name="Matsumoto Y."/>
            <person name="Kinjo T."/>
            <person name="Motooka D."/>
            <person name="Nabeya D."/>
            <person name="Jung N."/>
            <person name="Uechi K."/>
            <person name="Horii T."/>
            <person name="Iida T."/>
            <person name="Fujita J."/>
            <person name="Nakamura S."/>
        </authorList>
    </citation>
    <scope>NUCLEOTIDE SEQUENCE [LARGE SCALE GENOMIC DNA]</scope>
    <source>
        <strain evidence="1">JCM 13671</strain>
    </source>
</reference>
<keyword evidence="2" id="KW-1185">Reference proteome</keyword>
<accession>A0A7I7Y1Q1</accession>
<dbReference type="RefSeq" id="WP_085151608.1">
    <property type="nucleotide sequence ID" value="NZ_AP022612.1"/>
</dbReference>
<proteinExistence type="predicted"/>
<dbReference type="AlphaFoldDB" id="A0A7I7Y1Q1"/>
<sequence>MNGELTTRRLLAMIAAAAVLGIGVLLMWQPVYLPEFDSYGLQIRCGSGFLTDMSHPELVDGGAGPLRDRCESALLQRRAWAVPMMVVGAGVLIALALRGTRVVSPRSQQ</sequence>
<evidence type="ECO:0000313" key="2">
    <source>
        <dbReference type="Proteomes" id="UP000466931"/>
    </source>
</evidence>
<reference evidence="1" key="2">
    <citation type="submission" date="2020-02" db="EMBL/GenBank/DDBJ databases">
        <authorList>
            <person name="Matsumoto Y."/>
            <person name="Motooka D."/>
            <person name="Nakamura S."/>
        </authorList>
    </citation>
    <scope>NUCLEOTIDE SEQUENCE</scope>
    <source>
        <strain evidence="1">JCM 13671</strain>
    </source>
</reference>
<dbReference type="Proteomes" id="UP000466931">
    <property type="component" value="Chromosome"/>
</dbReference>